<reference evidence="2" key="2">
    <citation type="submission" date="2020-05" db="UniProtKB">
        <authorList>
            <consortium name="EnsemblMetazoa"/>
        </authorList>
    </citation>
    <scope>IDENTIFICATION</scope>
    <source>
        <strain evidence="2">IAEA</strain>
    </source>
</reference>
<name>A0A1B0BGH8_9MUSC</name>
<accession>A0A1B0BGH8</accession>
<reference evidence="3" key="1">
    <citation type="submission" date="2015-01" db="EMBL/GenBank/DDBJ databases">
        <authorList>
            <person name="Aksoy S."/>
            <person name="Warren W."/>
            <person name="Wilson R.K."/>
        </authorList>
    </citation>
    <scope>NUCLEOTIDE SEQUENCE [LARGE SCALE GENOMIC DNA]</scope>
    <source>
        <strain evidence="3">IAEA</strain>
    </source>
</reference>
<dbReference type="EMBL" id="JXJN01013863">
    <property type="status" value="NOT_ANNOTATED_CDS"/>
    <property type="molecule type" value="Genomic_DNA"/>
</dbReference>
<keyword evidence="1" id="KW-0812">Transmembrane</keyword>
<evidence type="ECO:0000256" key="1">
    <source>
        <dbReference type="SAM" id="Phobius"/>
    </source>
</evidence>
<keyword evidence="3" id="KW-1185">Reference proteome</keyword>
<dbReference type="EMBL" id="JXJN01013864">
    <property type="status" value="NOT_ANNOTATED_CDS"/>
    <property type="molecule type" value="Genomic_DNA"/>
</dbReference>
<dbReference type="EnsemblMetazoa" id="GPPI029259-RA">
    <property type="protein sequence ID" value="GPPI029259-PA"/>
    <property type="gene ID" value="GPPI029259"/>
</dbReference>
<protein>
    <submittedName>
        <fullName evidence="2">Uncharacterized protein</fullName>
    </submittedName>
</protein>
<keyword evidence="1" id="KW-0472">Membrane</keyword>
<dbReference type="VEuPathDB" id="VectorBase:GPPI029259"/>
<dbReference type="AlphaFoldDB" id="A0A1B0BGH8"/>
<dbReference type="Proteomes" id="UP000092460">
    <property type="component" value="Unassembled WGS sequence"/>
</dbReference>
<proteinExistence type="predicted"/>
<evidence type="ECO:0000313" key="2">
    <source>
        <dbReference type="EnsemblMetazoa" id="GPPI029259-PA"/>
    </source>
</evidence>
<organism evidence="2 3">
    <name type="scientific">Glossina palpalis gambiensis</name>
    <dbReference type="NCBI Taxonomy" id="67801"/>
    <lineage>
        <taxon>Eukaryota</taxon>
        <taxon>Metazoa</taxon>
        <taxon>Ecdysozoa</taxon>
        <taxon>Arthropoda</taxon>
        <taxon>Hexapoda</taxon>
        <taxon>Insecta</taxon>
        <taxon>Pterygota</taxon>
        <taxon>Neoptera</taxon>
        <taxon>Endopterygota</taxon>
        <taxon>Diptera</taxon>
        <taxon>Brachycera</taxon>
        <taxon>Muscomorpha</taxon>
        <taxon>Hippoboscoidea</taxon>
        <taxon>Glossinidae</taxon>
        <taxon>Glossina</taxon>
    </lineage>
</organism>
<feature type="transmembrane region" description="Helical" evidence="1">
    <location>
        <begin position="38"/>
        <end position="59"/>
    </location>
</feature>
<keyword evidence="1" id="KW-1133">Transmembrane helix</keyword>
<sequence>MVSRKANQKQINNINAVYKRSLKMTIIVAKRLNNVRHAVVAIAMTVVVVFVVIAAMMVVELPKPTALRAANRKLYEVCGFRLSTIYGDSGDQVRFRAVDQSGLSASLYCTAKAVMGNPSSAGGPLISKVIVVAVNCLGIAAAINSANQWWDSDLPSLHILPRKLRRVLDIDFLEHLSNLRRHLSPNIFKSENQKYNKREKSLQTMYRLIRACDSHGLHGLTMMPDYTRAEQDAPPRQQDHPYQLADGTIYAVTPPSNVMCRLSKIVSLISVKNCNSWENHH</sequence>
<evidence type="ECO:0000313" key="3">
    <source>
        <dbReference type="Proteomes" id="UP000092460"/>
    </source>
</evidence>